<accession>A0A5A7NYJ8</accession>
<comment type="caution">
    <text evidence="1">The sequence shown here is derived from an EMBL/GenBank/DDBJ whole genome shotgun (WGS) entry which is preliminary data.</text>
</comment>
<keyword evidence="2" id="KW-1185">Reference proteome</keyword>
<reference evidence="2" key="1">
    <citation type="journal article" date="2019" name="Curr. Biol.">
        <title>Genome Sequence of Striga asiatica Provides Insight into the Evolution of Plant Parasitism.</title>
        <authorList>
            <person name="Yoshida S."/>
            <person name="Kim S."/>
            <person name="Wafula E.K."/>
            <person name="Tanskanen J."/>
            <person name="Kim Y.M."/>
            <person name="Honaas L."/>
            <person name="Yang Z."/>
            <person name="Spallek T."/>
            <person name="Conn C.E."/>
            <person name="Ichihashi Y."/>
            <person name="Cheong K."/>
            <person name="Cui S."/>
            <person name="Der J.P."/>
            <person name="Gundlach H."/>
            <person name="Jiao Y."/>
            <person name="Hori C."/>
            <person name="Ishida J.K."/>
            <person name="Kasahara H."/>
            <person name="Kiba T."/>
            <person name="Kim M.S."/>
            <person name="Koo N."/>
            <person name="Laohavisit A."/>
            <person name="Lee Y.H."/>
            <person name="Lumba S."/>
            <person name="McCourt P."/>
            <person name="Mortimer J.C."/>
            <person name="Mutuku J.M."/>
            <person name="Nomura T."/>
            <person name="Sasaki-Sekimoto Y."/>
            <person name="Seto Y."/>
            <person name="Wang Y."/>
            <person name="Wakatake T."/>
            <person name="Sakakibara H."/>
            <person name="Demura T."/>
            <person name="Yamaguchi S."/>
            <person name="Yoneyama K."/>
            <person name="Manabe R.I."/>
            <person name="Nelson D.C."/>
            <person name="Schulman A.H."/>
            <person name="Timko M.P."/>
            <person name="dePamphilis C.W."/>
            <person name="Choi D."/>
            <person name="Shirasu K."/>
        </authorList>
    </citation>
    <scope>NUCLEOTIDE SEQUENCE [LARGE SCALE GENOMIC DNA]</scope>
    <source>
        <strain evidence="2">cv. UVA1</strain>
    </source>
</reference>
<dbReference type="Proteomes" id="UP000325081">
    <property type="component" value="Unassembled WGS sequence"/>
</dbReference>
<dbReference type="EMBL" id="BKCP01000336">
    <property type="protein sequence ID" value="GER25570.1"/>
    <property type="molecule type" value="Genomic_DNA"/>
</dbReference>
<name>A0A5A7NYJ8_STRAF</name>
<dbReference type="AlphaFoldDB" id="A0A5A7NYJ8"/>
<evidence type="ECO:0000313" key="2">
    <source>
        <dbReference type="Proteomes" id="UP000325081"/>
    </source>
</evidence>
<gene>
    <name evidence="1" type="ORF">STAS_01158</name>
</gene>
<sequence length="113" mass="12318">MRLLLARVSLDLLGSPKEPTRCCSGDLWLPVCVPAERRLSVARVGLFGKVQDRSFLDWARFRLAVTRSALGCNSHVSGGALFEQGRSPVVCGSAGKDRCGWSDGDLENSGRRR</sequence>
<evidence type="ECO:0000313" key="1">
    <source>
        <dbReference type="EMBL" id="GER25570.1"/>
    </source>
</evidence>
<organism evidence="1 2">
    <name type="scientific">Striga asiatica</name>
    <name type="common">Asiatic witchweed</name>
    <name type="synonym">Buchnera asiatica</name>
    <dbReference type="NCBI Taxonomy" id="4170"/>
    <lineage>
        <taxon>Eukaryota</taxon>
        <taxon>Viridiplantae</taxon>
        <taxon>Streptophyta</taxon>
        <taxon>Embryophyta</taxon>
        <taxon>Tracheophyta</taxon>
        <taxon>Spermatophyta</taxon>
        <taxon>Magnoliopsida</taxon>
        <taxon>eudicotyledons</taxon>
        <taxon>Gunneridae</taxon>
        <taxon>Pentapetalae</taxon>
        <taxon>asterids</taxon>
        <taxon>lamiids</taxon>
        <taxon>Lamiales</taxon>
        <taxon>Orobanchaceae</taxon>
        <taxon>Buchnereae</taxon>
        <taxon>Striga</taxon>
    </lineage>
</organism>
<proteinExistence type="predicted"/>
<protein>
    <submittedName>
        <fullName evidence="1">FAD-dependent pyridine nucleotide-disulfideoxidoreductase domain protein</fullName>
    </submittedName>
</protein>